<dbReference type="Pfam" id="PF13537">
    <property type="entry name" value="GATase_7"/>
    <property type="match status" value="1"/>
</dbReference>
<dbReference type="STRING" id="857087.Metme_3666"/>
<keyword evidence="5 8" id="KW-0067">ATP-binding</keyword>
<keyword evidence="6" id="KW-0315">Glutamine amidotransferase</keyword>
<comment type="pathway">
    <text evidence="1">Amino-acid biosynthesis; L-asparagine biosynthesis; L-asparagine from L-aspartate (L-Gln route): step 1/1.</text>
</comment>
<dbReference type="InterPro" id="IPR029055">
    <property type="entry name" value="Ntn_hydrolases_N"/>
</dbReference>
<dbReference type="InterPro" id="IPR051786">
    <property type="entry name" value="ASN_synthetase/amidase"/>
</dbReference>
<evidence type="ECO:0000256" key="8">
    <source>
        <dbReference type="PIRSR" id="PIRSR001589-2"/>
    </source>
</evidence>
<dbReference type="SUPFAM" id="SSF56235">
    <property type="entry name" value="N-terminal nucleophile aminohydrolases (Ntn hydrolases)"/>
    <property type="match status" value="1"/>
</dbReference>
<reference evidence="10 11" key="1">
    <citation type="journal article" date="2011" name="J. Bacteriol.">
        <title>Complete Genome Sequence of the Aerobic Marine Methanotroph Methylomonas methanica MC09.</title>
        <authorList>
            <person name="Boden R."/>
            <person name="Cunliffe M."/>
            <person name="Scanlan J."/>
            <person name="Moussard H."/>
            <person name="Kits K.D."/>
            <person name="Klotz M.G."/>
            <person name="Jetten M.S."/>
            <person name="Vuilleumier S."/>
            <person name="Han J."/>
            <person name="Peters L."/>
            <person name="Mikhailova N."/>
            <person name="Teshima H."/>
            <person name="Tapia R."/>
            <person name="Kyrpides N."/>
            <person name="Ivanova N."/>
            <person name="Pagani I."/>
            <person name="Cheng J.F."/>
            <person name="Goodwin L."/>
            <person name="Han C."/>
            <person name="Hauser L."/>
            <person name="Land M.L."/>
            <person name="Lapidus A."/>
            <person name="Lucas S."/>
            <person name="Pitluck S."/>
            <person name="Woyke T."/>
            <person name="Stein L."/>
            <person name="Murrell J.C."/>
        </authorList>
    </citation>
    <scope>NUCLEOTIDE SEQUENCE [LARGE SCALE GENOMIC DNA]</scope>
    <source>
        <strain evidence="10 11">MC09</strain>
    </source>
</reference>
<dbReference type="OrthoDB" id="9763290at2"/>
<dbReference type="PIRSF" id="PIRSF001589">
    <property type="entry name" value="Asn_synthetase_glu-h"/>
    <property type="match status" value="1"/>
</dbReference>
<comment type="catalytic activity">
    <reaction evidence="7">
        <text>L-aspartate + L-glutamine + ATP + H2O = L-asparagine + L-glutamate + AMP + diphosphate + H(+)</text>
        <dbReference type="Rhea" id="RHEA:12228"/>
        <dbReference type="ChEBI" id="CHEBI:15377"/>
        <dbReference type="ChEBI" id="CHEBI:15378"/>
        <dbReference type="ChEBI" id="CHEBI:29985"/>
        <dbReference type="ChEBI" id="CHEBI:29991"/>
        <dbReference type="ChEBI" id="CHEBI:30616"/>
        <dbReference type="ChEBI" id="CHEBI:33019"/>
        <dbReference type="ChEBI" id="CHEBI:58048"/>
        <dbReference type="ChEBI" id="CHEBI:58359"/>
        <dbReference type="ChEBI" id="CHEBI:456215"/>
        <dbReference type="EC" id="6.3.5.4"/>
    </reaction>
</comment>
<dbReference type="InterPro" id="IPR033738">
    <property type="entry name" value="AsnB_N"/>
</dbReference>
<dbReference type="HOGENOM" id="CLU_014658_3_3_6"/>
<dbReference type="GO" id="GO:0004066">
    <property type="term" value="F:asparagine synthase (glutamine-hydrolyzing) activity"/>
    <property type="evidence" value="ECO:0007669"/>
    <property type="project" value="UniProtKB-EC"/>
</dbReference>
<reference key="2">
    <citation type="submission" date="2011-05" db="EMBL/GenBank/DDBJ databases">
        <title>Complete genome sequence of the aerobic marine methanotroph Methylomonas methanica MC09.</title>
        <authorList>
            <person name="Boden R."/>
            <person name="Cunliffe M."/>
            <person name="Scanlan J."/>
            <person name="Moussard H."/>
            <person name="Kits K.D."/>
            <person name="Klotz M."/>
            <person name="Jetten M."/>
            <person name="Vuilleumier S."/>
            <person name="Han J."/>
            <person name="Peters L."/>
            <person name="Mikhailova N."/>
            <person name="Teshima H."/>
            <person name="Tapia R."/>
            <person name="Kyrpides N."/>
            <person name="Ivanova N."/>
            <person name="Pagani I."/>
            <person name="Cheng J.-F."/>
            <person name="Goodwin L."/>
            <person name="Han C."/>
            <person name="Hauser L."/>
            <person name="Land M."/>
            <person name="Lapidus A."/>
            <person name="Lucas S."/>
            <person name="Pitluck S."/>
            <person name="Woyke T."/>
            <person name="Stein L.Y."/>
            <person name="Murrell C."/>
        </authorList>
    </citation>
    <scope>NUCLEOTIDE SEQUENCE</scope>
    <source>
        <strain>MC09</strain>
    </source>
</reference>
<evidence type="ECO:0000313" key="10">
    <source>
        <dbReference type="EMBL" id="AEG02027.1"/>
    </source>
</evidence>
<proteinExistence type="inferred from homology"/>
<evidence type="ECO:0000256" key="6">
    <source>
        <dbReference type="ARBA" id="ARBA00022962"/>
    </source>
</evidence>
<dbReference type="EMBL" id="CP002738">
    <property type="protein sequence ID" value="AEG02027.1"/>
    <property type="molecule type" value="Genomic_DNA"/>
</dbReference>
<dbReference type="InterPro" id="IPR014729">
    <property type="entry name" value="Rossmann-like_a/b/a_fold"/>
</dbReference>
<dbReference type="Pfam" id="PF00733">
    <property type="entry name" value="Asn_synthase"/>
    <property type="match status" value="1"/>
</dbReference>
<dbReference type="PANTHER" id="PTHR43284">
    <property type="entry name" value="ASPARAGINE SYNTHETASE (GLUTAMINE-HYDROLYZING)"/>
    <property type="match status" value="1"/>
</dbReference>
<evidence type="ECO:0000256" key="1">
    <source>
        <dbReference type="ARBA" id="ARBA00005187"/>
    </source>
</evidence>
<dbReference type="InterPro" id="IPR001962">
    <property type="entry name" value="Asn_synthase"/>
</dbReference>
<dbReference type="PROSITE" id="PS51278">
    <property type="entry name" value="GATASE_TYPE_2"/>
    <property type="match status" value="1"/>
</dbReference>
<dbReference type="SUPFAM" id="SSF52402">
    <property type="entry name" value="Adenine nucleotide alpha hydrolases-like"/>
    <property type="match status" value="1"/>
</dbReference>
<dbReference type="GO" id="GO:0005829">
    <property type="term" value="C:cytosol"/>
    <property type="evidence" value="ECO:0007669"/>
    <property type="project" value="TreeGrafter"/>
</dbReference>
<dbReference type="EC" id="6.3.5.4" evidence="3"/>
<dbReference type="Proteomes" id="UP000008888">
    <property type="component" value="Chromosome"/>
</dbReference>
<name>F9ZW56_METMM</name>
<evidence type="ECO:0000256" key="2">
    <source>
        <dbReference type="ARBA" id="ARBA00005752"/>
    </source>
</evidence>
<feature type="binding site" evidence="8">
    <location>
        <position position="97"/>
    </location>
    <ligand>
        <name>L-glutamine</name>
        <dbReference type="ChEBI" id="CHEBI:58359"/>
    </ligand>
</feature>
<protein>
    <recommendedName>
        <fullName evidence="3">asparagine synthase (glutamine-hydrolyzing)</fullName>
        <ecNumber evidence="3">6.3.5.4</ecNumber>
    </recommendedName>
</protein>
<evidence type="ECO:0000256" key="5">
    <source>
        <dbReference type="ARBA" id="ARBA00022840"/>
    </source>
</evidence>
<dbReference type="GO" id="GO:0005524">
    <property type="term" value="F:ATP binding"/>
    <property type="evidence" value="ECO:0007669"/>
    <property type="project" value="UniProtKB-KW"/>
</dbReference>
<dbReference type="Gene3D" id="3.40.50.620">
    <property type="entry name" value="HUPs"/>
    <property type="match status" value="2"/>
</dbReference>
<evidence type="ECO:0000256" key="3">
    <source>
        <dbReference type="ARBA" id="ARBA00012737"/>
    </source>
</evidence>
<dbReference type="eggNOG" id="COG0367">
    <property type="taxonomic scope" value="Bacteria"/>
</dbReference>
<feature type="domain" description="Glutamine amidotransferase type-2" evidence="9">
    <location>
        <begin position="1"/>
        <end position="210"/>
    </location>
</feature>
<comment type="similarity">
    <text evidence="2">Belongs to the asparagine synthetase family.</text>
</comment>
<organism evidence="10 11">
    <name type="scientific">Methylomonas methanica (strain DSM 25384 / MC09)</name>
    <dbReference type="NCBI Taxonomy" id="857087"/>
    <lineage>
        <taxon>Bacteria</taxon>
        <taxon>Pseudomonadati</taxon>
        <taxon>Pseudomonadota</taxon>
        <taxon>Gammaproteobacteria</taxon>
        <taxon>Methylococcales</taxon>
        <taxon>Methylococcaceae</taxon>
        <taxon>Methylomonas</taxon>
    </lineage>
</organism>
<evidence type="ECO:0000256" key="4">
    <source>
        <dbReference type="ARBA" id="ARBA00022741"/>
    </source>
</evidence>
<dbReference type="RefSeq" id="WP_013820246.1">
    <property type="nucleotide sequence ID" value="NC_015572.1"/>
</dbReference>
<dbReference type="InterPro" id="IPR017932">
    <property type="entry name" value="GATase_2_dom"/>
</dbReference>
<reference evidence="11" key="3">
    <citation type="submission" date="2011-05" db="EMBL/GenBank/DDBJ databases">
        <title>Complete sequence of Methylomonas methanica MC09.</title>
        <authorList>
            <consortium name="US DOE Joint Genome Institute"/>
            <person name="Lucas S."/>
            <person name="Han J."/>
            <person name="Lapidus A."/>
            <person name="Cheng J.-F."/>
            <person name="Goodwin L."/>
            <person name="Pitluck S."/>
            <person name="Peters L."/>
            <person name="Mikhailova N."/>
            <person name="Teshima H."/>
            <person name="Han C."/>
            <person name="Tapia R."/>
            <person name="Land M."/>
            <person name="Hauser L."/>
            <person name="Kyrpides N."/>
            <person name="Ivanova N."/>
            <person name="Pagani I."/>
            <person name="Stein L."/>
            <person name="Woyke T."/>
        </authorList>
    </citation>
    <scope>NUCLEOTIDE SEQUENCE [LARGE SCALE GENOMIC DNA]</scope>
    <source>
        <strain evidence="11">MC09</strain>
    </source>
</reference>
<keyword evidence="11" id="KW-1185">Reference proteome</keyword>
<dbReference type="CDD" id="cd00712">
    <property type="entry name" value="AsnB"/>
    <property type="match status" value="1"/>
</dbReference>
<dbReference type="Gene3D" id="3.60.20.10">
    <property type="entry name" value="Glutamine Phosphoribosylpyrophosphate, subunit 1, domain 1"/>
    <property type="match status" value="1"/>
</dbReference>
<dbReference type="AlphaFoldDB" id="F9ZW56"/>
<dbReference type="PANTHER" id="PTHR43284:SF1">
    <property type="entry name" value="ASPARAGINE SYNTHETASE"/>
    <property type="match status" value="1"/>
</dbReference>
<gene>
    <name evidence="10" type="ordered locus">Metme_3666</name>
</gene>
<evidence type="ECO:0000256" key="7">
    <source>
        <dbReference type="ARBA" id="ARBA00048741"/>
    </source>
</evidence>
<evidence type="ECO:0000313" key="11">
    <source>
        <dbReference type="Proteomes" id="UP000008888"/>
    </source>
</evidence>
<evidence type="ECO:0000259" key="9">
    <source>
        <dbReference type="PROSITE" id="PS51278"/>
    </source>
</evidence>
<sequence>MTGFAGVVRFDDAAVWDATAERLATALDGAMPGRTHSLRRSRYLFTHRQAVILPEDRYDQQPHRADGLALCFDGRIDNREELAKRLSLSFDLAKTPDSLLVHAAVQRWGVEAAEKMRGDFAFAVWDERQRQLILGCDIFAQRPLFFYRGAGFVVFASTLRAAVAIPQVPRELNEAVLADFLADIFSPPEQTFYREVWRVAPASVMTFTEQGERQTIYWQPDPERRVRFSSDSEYVEAARELLDRSVSARLRAADPVVAALTGGLDSASVATSAARCCAPQQLNTVTVLPESDANLVAKPGHYLDERPLVEAIAAMYPNMVPHFVVAEGRPLIWTNPQAYFDITGEPVRGVLNMGWLAAATDQVRALGSRVLLVGDFGNPTWSWDGVPSLSTMLKTGHWWRLLREARALAAGSGGARWSRRTAGRLLWHEAVRPFLPAEVRRGLLHRRQKAEAPWQCFSAMRLEFGREQGVLERMLKLGGGQRDSGGGAWRQRIQSFPASGAPHYRSALLRGLRGVETRDPFTDRNLLEFLLAIPEDQYLRDGQTRHLARRALVGRAPERVIENRLADMQCPEWFNRMQRERPYLEMEIRRLEALPLAQRCLDLPRLRALIADWPPDSQAMAARGAEYRAVLARGIHFGQYVNWFEGGNG</sequence>
<accession>F9ZW56</accession>
<dbReference type="KEGG" id="mmt:Metme_3666"/>
<dbReference type="InterPro" id="IPR006426">
    <property type="entry name" value="Asn_synth_AEB"/>
</dbReference>
<keyword evidence="4 8" id="KW-0547">Nucleotide-binding</keyword>
<dbReference type="GO" id="GO:0006529">
    <property type="term" value="P:asparagine biosynthetic process"/>
    <property type="evidence" value="ECO:0007669"/>
    <property type="project" value="InterPro"/>
</dbReference>